<organism evidence="2">
    <name type="scientific">Terrestrivirus sp</name>
    <dbReference type="NCBI Taxonomy" id="2487775"/>
    <lineage>
        <taxon>Viruses</taxon>
        <taxon>Varidnaviria</taxon>
        <taxon>Bamfordvirae</taxon>
        <taxon>Nucleocytoviricota</taxon>
        <taxon>Megaviricetes</taxon>
        <taxon>Imitervirales</taxon>
        <taxon>Mimiviridae</taxon>
        <taxon>Klosneuvirinae</taxon>
    </lineage>
</organism>
<proteinExistence type="predicted"/>
<evidence type="ECO:0000313" key="2">
    <source>
        <dbReference type="EMBL" id="AYV76362.1"/>
    </source>
</evidence>
<keyword evidence="1" id="KW-0238">DNA-binding</keyword>
<dbReference type="EMBL" id="MK071983">
    <property type="protein sequence ID" value="AYV76362.1"/>
    <property type="molecule type" value="Genomic_DNA"/>
</dbReference>
<accession>A0A3G4ZNC0</accession>
<dbReference type="PANTHER" id="PTHR10245">
    <property type="entry name" value="ENDOTHELIAL DIFFERENTIATION-RELATED FACTOR 1 MULTIPROTEIN BRIDGING FACTOR 1"/>
    <property type="match status" value="1"/>
</dbReference>
<dbReference type="SUPFAM" id="SSF47413">
    <property type="entry name" value="lambda repressor-like DNA-binding domains"/>
    <property type="match status" value="1"/>
</dbReference>
<evidence type="ECO:0000256" key="1">
    <source>
        <dbReference type="ARBA" id="ARBA00023125"/>
    </source>
</evidence>
<protein>
    <submittedName>
        <fullName evidence="2">Uncharacterized protein</fullName>
    </submittedName>
</protein>
<sequence length="130" mass="14546">MEGNQYETLVLRKKLTKAEEVRQGNTSTVAKFGAGKNVQNKSDTNKAKIDREEVALVKSPKEMQMEIMQKRNELKKTQDQLDQDCGFPKGTTKSYENGTAVINSVHLGKINRVLGLNLKKPKVKIASPED</sequence>
<name>A0A3G4ZNC0_9VIRU</name>
<dbReference type="Gene3D" id="1.10.260.40">
    <property type="entry name" value="lambda repressor-like DNA-binding domains"/>
    <property type="match status" value="1"/>
</dbReference>
<reference evidence="2" key="1">
    <citation type="submission" date="2018-10" db="EMBL/GenBank/DDBJ databases">
        <title>Hidden diversity of soil giant viruses.</title>
        <authorList>
            <person name="Schulz F."/>
            <person name="Alteio L."/>
            <person name="Goudeau D."/>
            <person name="Ryan E.M."/>
            <person name="Malmstrom R.R."/>
            <person name="Blanchard J."/>
            <person name="Woyke T."/>
        </authorList>
    </citation>
    <scope>NUCLEOTIDE SEQUENCE</scope>
    <source>
        <strain evidence="2">TEV1</strain>
    </source>
</reference>
<gene>
    <name evidence="2" type="ORF">Terrestrivirus5_184</name>
</gene>
<dbReference type="InterPro" id="IPR001387">
    <property type="entry name" value="Cro/C1-type_HTH"/>
</dbReference>
<dbReference type="PANTHER" id="PTHR10245:SF15">
    <property type="entry name" value="ENDOTHELIAL DIFFERENTIATION-RELATED FACTOR 1"/>
    <property type="match status" value="1"/>
</dbReference>
<dbReference type="InterPro" id="IPR010982">
    <property type="entry name" value="Lambda_DNA-bd_dom_sf"/>
</dbReference>
<dbReference type="GO" id="GO:0003677">
    <property type="term" value="F:DNA binding"/>
    <property type="evidence" value="ECO:0007669"/>
    <property type="project" value="UniProtKB-KW"/>
</dbReference>
<dbReference type="CDD" id="cd00093">
    <property type="entry name" value="HTH_XRE"/>
    <property type="match status" value="1"/>
</dbReference>